<reference evidence="5 6" key="1">
    <citation type="submission" date="2019-09" db="EMBL/GenBank/DDBJ databases">
        <title>Draft genome sequence of the thermophilic Saccharopolyspora hirsuta VKM Ac-666T.</title>
        <authorList>
            <person name="Lobastova T.G."/>
            <person name="Fokina V."/>
            <person name="Bragin E.Y."/>
            <person name="Shtratnikova V.Y."/>
            <person name="Starodumova I.P."/>
            <person name="Tarlachkov S.V."/>
            <person name="Donova M.V."/>
        </authorList>
    </citation>
    <scope>NUCLEOTIDE SEQUENCE [LARGE SCALE GENOMIC DNA]</scope>
    <source>
        <strain evidence="5 6">VKM Ac-666</strain>
    </source>
</reference>
<dbReference type="InterPro" id="IPR045229">
    <property type="entry name" value="TPP_enz"/>
</dbReference>
<dbReference type="Pfam" id="PF02775">
    <property type="entry name" value="TPP_enzyme_C"/>
    <property type="match status" value="1"/>
</dbReference>
<comment type="similarity">
    <text evidence="1">Belongs to the TPP enzyme family.</text>
</comment>
<dbReference type="InterPro" id="IPR012001">
    <property type="entry name" value="Thiamin_PyroP_enz_TPP-bd_dom"/>
</dbReference>
<dbReference type="PANTHER" id="PTHR18968">
    <property type="entry name" value="THIAMINE PYROPHOSPHATE ENZYMES"/>
    <property type="match status" value="1"/>
</dbReference>
<organism evidence="5 6">
    <name type="scientific">Saccharopolyspora hirsuta</name>
    <dbReference type="NCBI Taxonomy" id="1837"/>
    <lineage>
        <taxon>Bacteria</taxon>
        <taxon>Bacillati</taxon>
        <taxon>Actinomycetota</taxon>
        <taxon>Actinomycetes</taxon>
        <taxon>Pseudonocardiales</taxon>
        <taxon>Pseudonocardiaceae</taxon>
        <taxon>Saccharopolyspora</taxon>
    </lineage>
</organism>
<evidence type="ECO:0000256" key="2">
    <source>
        <dbReference type="ARBA" id="ARBA00023052"/>
    </source>
</evidence>
<evidence type="ECO:0000313" key="5">
    <source>
        <dbReference type="EMBL" id="KAA5838341.1"/>
    </source>
</evidence>
<dbReference type="CDD" id="cd07035">
    <property type="entry name" value="TPP_PYR_POX_like"/>
    <property type="match status" value="1"/>
</dbReference>
<dbReference type="EMBL" id="VWPH01000001">
    <property type="protein sequence ID" value="KAA5838341.1"/>
    <property type="molecule type" value="Genomic_DNA"/>
</dbReference>
<proteinExistence type="inferred from homology"/>
<feature type="domain" description="Thiamine pyrophosphate enzyme N-terminal TPP-binding" evidence="4">
    <location>
        <begin position="1"/>
        <end position="107"/>
    </location>
</feature>
<dbReference type="GO" id="GO:0000287">
    <property type="term" value="F:magnesium ion binding"/>
    <property type="evidence" value="ECO:0007669"/>
    <property type="project" value="UniProtKB-ARBA"/>
</dbReference>
<name>A0A5M7CF28_SACHI</name>
<dbReference type="NCBIfam" id="NF005760">
    <property type="entry name" value="PRK07586.1"/>
    <property type="match status" value="1"/>
</dbReference>
<dbReference type="Gene3D" id="3.40.50.970">
    <property type="match status" value="2"/>
</dbReference>
<dbReference type="CDD" id="cd02002">
    <property type="entry name" value="TPP_BFDC"/>
    <property type="match status" value="1"/>
</dbReference>
<dbReference type="InterPro" id="IPR011766">
    <property type="entry name" value="TPP_enzyme_TPP-bd"/>
</dbReference>
<evidence type="ECO:0000259" key="3">
    <source>
        <dbReference type="Pfam" id="PF02775"/>
    </source>
</evidence>
<dbReference type="Pfam" id="PF02776">
    <property type="entry name" value="TPP_enzyme_N"/>
    <property type="match status" value="1"/>
</dbReference>
<keyword evidence="2" id="KW-0786">Thiamine pyrophosphate</keyword>
<dbReference type="PANTHER" id="PTHR18968:SF86">
    <property type="entry name" value="ACETOLACTATE SYNTHASE LARGE SUBUNIT ILVX-RELATED"/>
    <property type="match status" value="1"/>
</dbReference>
<evidence type="ECO:0000313" key="6">
    <source>
        <dbReference type="Proteomes" id="UP000323946"/>
    </source>
</evidence>
<feature type="domain" description="Thiamine pyrophosphate enzyme TPP-binding" evidence="3">
    <location>
        <begin position="375"/>
        <end position="511"/>
    </location>
</feature>
<gene>
    <name evidence="5" type="ORF">F1721_02580</name>
</gene>
<protein>
    <submittedName>
        <fullName evidence="5">Acetolactate synthase large subunit</fullName>
    </submittedName>
</protein>
<evidence type="ECO:0000259" key="4">
    <source>
        <dbReference type="Pfam" id="PF02776"/>
    </source>
</evidence>
<dbReference type="SMR" id="A0A5M7CF28"/>
<dbReference type="Proteomes" id="UP000323946">
    <property type="component" value="Unassembled WGS sequence"/>
</dbReference>
<dbReference type="GO" id="GO:0003984">
    <property type="term" value="F:acetolactate synthase activity"/>
    <property type="evidence" value="ECO:0007669"/>
    <property type="project" value="TreeGrafter"/>
</dbReference>
<dbReference type="RefSeq" id="WP_150064847.1">
    <property type="nucleotide sequence ID" value="NZ_VWPH01000001.1"/>
</dbReference>
<keyword evidence="6" id="KW-1185">Reference proteome</keyword>
<dbReference type="GO" id="GO:0030976">
    <property type="term" value="F:thiamine pyrophosphate binding"/>
    <property type="evidence" value="ECO:0007669"/>
    <property type="project" value="InterPro"/>
</dbReference>
<sequence>MKGSESLLATAVAAGVQVCFANPGTTEIPLVEAFDQVAGLRAVLALSEGVVTGAADGHARMTGAPAMTLLHLGPGFANGIANLHNARRARTPMINLIGEHASWHQSADAPLTSDIESLAGPVSGWVSRTTSAATAAAEFAEAHRATRQQRLPAALIAAADHMWAEGGEPAEVAAVPGPPAADDQQIAAIAKLLTSGRGRPALLLGGRALAPDGVRAAARIAATVGGEVFAERSPARIDRAPGIPPMRPIPYFPEDVLRVLDGFSHLVLVGARTPVSFFGYEGLPSFPVPDGIAVHTLADVEQDAVEALRALAEATGSAATELPVPEPPEVAVPDGALSAAGIAAAIVRTQPENAIVVNEGVSSGAAFPAIAAAAPPHSELTNTGGAIGMGMPVATGAAIACPDRPVINFQADGSAAYTLQALWTQAREQLDVTTVICANASYGILRAELRRAGIDRPGPAAADMTSLAEPTVDWTAAAKGFGVPATRATTGAELLEALRRAHAEPGPHLVEAVL</sequence>
<evidence type="ECO:0000256" key="1">
    <source>
        <dbReference type="ARBA" id="ARBA00007812"/>
    </source>
</evidence>
<dbReference type="SUPFAM" id="SSF52518">
    <property type="entry name" value="Thiamin diphosphate-binding fold (THDP-binding)"/>
    <property type="match status" value="2"/>
</dbReference>
<dbReference type="AlphaFoldDB" id="A0A5M7CF28"/>
<dbReference type="GO" id="GO:0050660">
    <property type="term" value="F:flavin adenine dinucleotide binding"/>
    <property type="evidence" value="ECO:0007669"/>
    <property type="project" value="TreeGrafter"/>
</dbReference>
<accession>A0A5M7CF28</accession>
<comment type="caution">
    <text evidence="5">The sequence shown here is derived from an EMBL/GenBank/DDBJ whole genome shotgun (WGS) entry which is preliminary data.</text>
</comment>
<dbReference type="OrthoDB" id="2443624at2"/>
<dbReference type="InterPro" id="IPR029061">
    <property type="entry name" value="THDP-binding"/>
</dbReference>